<dbReference type="STRING" id="1271860.SAMN05216174_10886"/>
<dbReference type="PROSITE" id="PS50943">
    <property type="entry name" value="HTH_CROC1"/>
    <property type="match status" value="1"/>
</dbReference>
<name>A0A1G6SQQ2_9PSEU</name>
<dbReference type="SMART" id="SM00530">
    <property type="entry name" value="HTH_XRE"/>
    <property type="match status" value="1"/>
</dbReference>
<evidence type="ECO:0000313" key="3">
    <source>
        <dbReference type="Proteomes" id="UP000199501"/>
    </source>
</evidence>
<dbReference type="InterPro" id="IPR001387">
    <property type="entry name" value="Cro/C1-type_HTH"/>
</dbReference>
<dbReference type="PANTHER" id="PTHR35010">
    <property type="entry name" value="BLL4672 PROTEIN-RELATED"/>
    <property type="match status" value="1"/>
</dbReference>
<keyword evidence="2" id="KW-0238">DNA-binding</keyword>
<dbReference type="CDD" id="cd00093">
    <property type="entry name" value="HTH_XRE"/>
    <property type="match status" value="1"/>
</dbReference>
<dbReference type="AlphaFoldDB" id="A0A1G6SQQ2"/>
<reference evidence="3" key="1">
    <citation type="submission" date="2016-10" db="EMBL/GenBank/DDBJ databases">
        <authorList>
            <person name="Varghese N."/>
            <person name="Submissions S."/>
        </authorList>
    </citation>
    <scope>NUCLEOTIDE SEQUENCE [LARGE SCALE GENOMIC DNA]</scope>
    <source>
        <strain evidence="3">IBRC-M 10403</strain>
    </source>
</reference>
<accession>A0A1G6SQQ2</accession>
<dbReference type="InterPro" id="IPR041413">
    <property type="entry name" value="MLTR_LBD"/>
</dbReference>
<dbReference type="Gene3D" id="3.30.450.180">
    <property type="match status" value="1"/>
</dbReference>
<dbReference type="Proteomes" id="UP000199501">
    <property type="component" value="Unassembled WGS sequence"/>
</dbReference>
<evidence type="ECO:0000259" key="1">
    <source>
        <dbReference type="PROSITE" id="PS50943"/>
    </source>
</evidence>
<dbReference type="PANTHER" id="PTHR35010:SF4">
    <property type="entry name" value="BLL5781 PROTEIN"/>
    <property type="match status" value="1"/>
</dbReference>
<dbReference type="Gene3D" id="1.10.260.40">
    <property type="entry name" value="lambda repressor-like DNA-binding domains"/>
    <property type="match status" value="1"/>
</dbReference>
<dbReference type="SUPFAM" id="SSF47413">
    <property type="entry name" value="lambda repressor-like DNA-binding domains"/>
    <property type="match status" value="1"/>
</dbReference>
<feature type="domain" description="HTH cro/C1-type" evidence="1">
    <location>
        <begin position="5"/>
        <end position="59"/>
    </location>
</feature>
<organism evidence="2 3">
    <name type="scientific">Actinokineospora iranica</name>
    <dbReference type="NCBI Taxonomy" id="1271860"/>
    <lineage>
        <taxon>Bacteria</taxon>
        <taxon>Bacillati</taxon>
        <taxon>Actinomycetota</taxon>
        <taxon>Actinomycetes</taxon>
        <taxon>Pseudonocardiales</taxon>
        <taxon>Pseudonocardiaceae</taxon>
        <taxon>Actinokineospora</taxon>
    </lineage>
</organism>
<protein>
    <submittedName>
        <fullName evidence="2">DNA-binding transcriptional regulator, XRE-family HTH domain</fullName>
    </submittedName>
</protein>
<proteinExistence type="predicted"/>
<keyword evidence="3" id="KW-1185">Reference proteome</keyword>
<evidence type="ECO:0000313" key="2">
    <source>
        <dbReference type="EMBL" id="SDD18485.1"/>
    </source>
</evidence>
<dbReference type="EMBL" id="FMZZ01000008">
    <property type="protein sequence ID" value="SDD18485.1"/>
    <property type="molecule type" value="Genomic_DNA"/>
</dbReference>
<sequence length="255" mass="28020">MGPLVRQWRERRRMSQLDLALAADSSARHLSFVENGRSKPSQAMVIKLAEQLDVPVRHRNALLLAAGYAPVYSELPLDSPEMSTVRAGIERLLDAYSPFPALVFDGAYEVVAANEGVRRVMLAGVAEHLLAAPLNLLRVGLHPEGLARRVVDFPAWREHLLDRVERQLANRPSEALRDLYDEVNAYPLVPGLPGEGPGPTVAVALPFQLEFEGSILSFVTTATTFNTPLDVTVSELAIETFLPADQVTADRLRTP</sequence>
<dbReference type="Pfam" id="PF01381">
    <property type="entry name" value="HTH_3"/>
    <property type="match status" value="1"/>
</dbReference>
<dbReference type="GO" id="GO:0003677">
    <property type="term" value="F:DNA binding"/>
    <property type="evidence" value="ECO:0007669"/>
    <property type="project" value="UniProtKB-KW"/>
</dbReference>
<gene>
    <name evidence="2" type="ORF">SAMN05216174_10886</name>
</gene>
<dbReference type="InterPro" id="IPR010982">
    <property type="entry name" value="Lambda_DNA-bd_dom_sf"/>
</dbReference>
<dbReference type="Pfam" id="PF17765">
    <property type="entry name" value="MLTR_LBD"/>
    <property type="match status" value="1"/>
</dbReference>